<gene>
    <name evidence="5" type="ORF">SD70_16325</name>
</gene>
<organism evidence="5 6">
    <name type="scientific">Gordoniibacillus kamchatkensis</name>
    <dbReference type="NCBI Taxonomy" id="1590651"/>
    <lineage>
        <taxon>Bacteria</taxon>
        <taxon>Bacillati</taxon>
        <taxon>Bacillota</taxon>
        <taxon>Bacilli</taxon>
        <taxon>Bacillales</taxon>
        <taxon>Paenibacillaceae</taxon>
        <taxon>Gordoniibacillus</taxon>
    </lineage>
</organism>
<feature type="transmembrane region" description="Helical" evidence="3">
    <location>
        <begin position="35"/>
        <end position="56"/>
    </location>
</feature>
<reference evidence="5 6" key="1">
    <citation type="submission" date="2014-12" db="EMBL/GenBank/DDBJ databases">
        <title>Draft genome sequence of Paenibacillus kamchatkensis strain B-2647.</title>
        <authorList>
            <person name="Karlyshev A.V."/>
            <person name="Kudryashova E.B."/>
        </authorList>
    </citation>
    <scope>NUCLEOTIDE SEQUENCE [LARGE SCALE GENOMIC DNA]</scope>
    <source>
        <strain evidence="5 6">VKM B-2647</strain>
    </source>
</reference>
<feature type="transmembrane region" description="Helical" evidence="3">
    <location>
        <begin position="63"/>
        <end position="84"/>
    </location>
</feature>
<evidence type="ECO:0000256" key="2">
    <source>
        <dbReference type="ARBA" id="ARBA00023008"/>
    </source>
</evidence>
<dbReference type="InterPro" id="IPR033138">
    <property type="entry name" value="Cu_oxidase_CS"/>
</dbReference>
<keyword evidence="1" id="KW-0479">Metal-binding</keyword>
<evidence type="ECO:0000256" key="3">
    <source>
        <dbReference type="SAM" id="Phobius"/>
    </source>
</evidence>
<protein>
    <recommendedName>
        <fullName evidence="4">EfeO-type cupredoxin-like domain-containing protein</fullName>
    </recommendedName>
</protein>
<sequence length="290" mass="30990">MKLILLSSLFGILTVWVAAFILTFRKQLTCMAGMMAAMVLGMAVGLTLGTVFGLWLPGQFFQSTVFSMLIGGAIGAFIGGPISLMAVLDGLLSGIMGGMMGTMLIVMMPAPHAMITVNIVSVLCSGIIFILLVMLQGEIKSELLRSKTFLLSKPAPMFLLICLVLGLAQIAPMPKSGIHEHIGHEHDSSMHRPETNIHADTELLIRAMEYSFTPASIHVGLGEKVKITLDNAGQVEHDFEIVGTNIHLHAAPGNKSSLVVSFDKAGYYQVVCTVPGHKEAGMTASIQVSK</sequence>
<evidence type="ECO:0000313" key="6">
    <source>
        <dbReference type="Proteomes" id="UP000031967"/>
    </source>
</evidence>
<dbReference type="PROSITE" id="PS00196">
    <property type="entry name" value="COPPER_BLUE"/>
    <property type="match status" value="1"/>
</dbReference>
<keyword evidence="3" id="KW-0812">Transmembrane</keyword>
<dbReference type="Gene3D" id="2.60.40.420">
    <property type="entry name" value="Cupredoxins - blue copper proteins"/>
    <property type="match status" value="1"/>
</dbReference>
<dbReference type="RefSeq" id="WP_041048587.1">
    <property type="nucleotide sequence ID" value="NZ_JXAK01000027.1"/>
</dbReference>
<dbReference type="SUPFAM" id="SSF49503">
    <property type="entry name" value="Cupredoxins"/>
    <property type="match status" value="1"/>
</dbReference>
<evidence type="ECO:0000256" key="1">
    <source>
        <dbReference type="ARBA" id="ARBA00022723"/>
    </source>
</evidence>
<dbReference type="PANTHER" id="PTHR38439">
    <property type="entry name" value="AURACYANIN-B"/>
    <property type="match status" value="1"/>
</dbReference>
<proteinExistence type="predicted"/>
<dbReference type="EMBL" id="JXAK01000027">
    <property type="protein sequence ID" value="KIL40080.1"/>
    <property type="molecule type" value="Genomic_DNA"/>
</dbReference>
<keyword evidence="2" id="KW-0186">Copper</keyword>
<keyword evidence="6" id="KW-1185">Reference proteome</keyword>
<dbReference type="InterPro" id="IPR050845">
    <property type="entry name" value="Cu-binding_ET"/>
</dbReference>
<name>A0ABR5AG99_9BACL</name>
<dbReference type="Proteomes" id="UP000031967">
    <property type="component" value="Unassembled WGS sequence"/>
</dbReference>
<feature type="transmembrane region" description="Helical" evidence="3">
    <location>
        <begin position="155"/>
        <end position="172"/>
    </location>
</feature>
<feature type="domain" description="EfeO-type cupredoxin-like" evidence="4">
    <location>
        <begin position="197"/>
        <end position="276"/>
    </location>
</feature>
<keyword evidence="3" id="KW-1133">Transmembrane helix</keyword>
<evidence type="ECO:0000313" key="5">
    <source>
        <dbReference type="EMBL" id="KIL40080.1"/>
    </source>
</evidence>
<feature type="transmembrane region" description="Helical" evidence="3">
    <location>
        <begin position="115"/>
        <end position="135"/>
    </location>
</feature>
<accession>A0ABR5AG99</accession>
<dbReference type="InterPro" id="IPR028871">
    <property type="entry name" value="BlueCu_1_BS"/>
</dbReference>
<dbReference type="InterPro" id="IPR008972">
    <property type="entry name" value="Cupredoxin"/>
</dbReference>
<dbReference type="InterPro" id="IPR028096">
    <property type="entry name" value="EfeO_Cupredoxin"/>
</dbReference>
<evidence type="ECO:0000259" key="4">
    <source>
        <dbReference type="Pfam" id="PF13473"/>
    </source>
</evidence>
<comment type="caution">
    <text evidence="5">The sequence shown here is derived from an EMBL/GenBank/DDBJ whole genome shotgun (WGS) entry which is preliminary data.</text>
</comment>
<keyword evidence="3" id="KW-0472">Membrane</keyword>
<dbReference type="Pfam" id="PF13473">
    <property type="entry name" value="Cupredoxin_1"/>
    <property type="match status" value="1"/>
</dbReference>
<dbReference type="PANTHER" id="PTHR38439:SF3">
    <property type="entry name" value="COPPER-RESISTANT CUPROPROTEIN COPI"/>
    <property type="match status" value="1"/>
</dbReference>
<dbReference type="PROSITE" id="PS00079">
    <property type="entry name" value="MULTICOPPER_OXIDASE1"/>
    <property type="match status" value="1"/>
</dbReference>